<keyword evidence="2" id="KW-1185">Reference proteome</keyword>
<dbReference type="InterPro" id="IPR041078">
    <property type="entry name" value="Plavaka"/>
</dbReference>
<accession>A0A0C9YV27</accession>
<dbReference type="EMBL" id="KN834161">
    <property type="protein sequence ID" value="KIK11763.1"/>
    <property type="molecule type" value="Genomic_DNA"/>
</dbReference>
<name>A0A0C9YV27_9AGAM</name>
<dbReference type="HOGENOM" id="CLU_006344_13_3_1"/>
<dbReference type="Pfam" id="PF18759">
    <property type="entry name" value="Plavaka"/>
    <property type="match status" value="1"/>
</dbReference>
<dbReference type="OrthoDB" id="3199698at2759"/>
<evidence type="ECO:0000313" key="2">
    <source>
        <dbReference type="Proteomes" id="UP000054018"/>
    </source>
</evidence>
<reference evidence="1 2" key="1">
    <citation type="submission" date="2014-04" db="EMBL/GenBank/DDBJ databases">
        <authorList>
            <consortium name="DOE Joint Genome Institute"/>
            <person name="Kuo A."/>
            <person name="Kohler A."/>
            <person name="Costa M.D."/>
            <person name="Nagy L.G."/>
            <person name="Floudas D."/>
            <person name="Copeland A."/>
            <person name="Barry K.W."/>
            <person name="Cichocki N."/>
            <person name="Veneault-Fourrey C."/>
            <person name="LaButti K."/>
            <person name="Lindquist E.A."/>
            <person name="Lipzen A."/>
            <person name="Lundell T."/>
            <person name="Morin E."/>
            <person name="Murat C."/>
            <person name="Sun H."/>
            <person name="Tunlid A."/>
            <person name="Henrissat B."/>
            <person name="Grigoriev I.V."/>
            <person name="Hibbett D.S."/>
            <person name="Martin F."/>
            <person name="Nordberg H.P."/>
            <person name="Cantor M.N."/>
            <person name="Hua S.X."/>
        </authorList>
    </citation>
    <scope>NUCLEOTIDE SEQUENCE [LARGE SCALE GENOMIC DNA]</scope>
    <source>
        <strain evidence="1 2">441</strain>
    </source>
</reference>
<proteinExistence type="predicted"/>
<dbReference type="Proteomes" id="UP000054018">
    <property type="component" value="Unassembled WGS sequence"/>
</dbReference>
<protein>
    <submittedName>
        <fullName evidence="1">Uncharacterized protein</fullName>
    </submittedName>
</protein>
<evidence type="ECO:0000313" key="1">
    <source>
        <dbReference type="EMBL" id="KIK11763.1"/>
    </source>
</evidence>
<dbReference type="AlphaFoldDB" id="A0A0C9YV27"/>
<sequence>GSMFVPIILGSDKTTVSVATGQNDYYPLYLSVGNIHNNVRRGHHNGVVLITFLAMPKTTREHANKDNFRKFRRQLFHSSLGCILKTFKLLCRGFTG</sequence>
<organism evidence="1 2">
    <name type="scientific">Pisolithus microcarpus 441</name>
    <dbReference type="NCBI Taxonomy" id="765257"/>
    <lineage>
        <taxon>Eukaryota</taxon>
        <taxon>Fungi</taxon>
        <taxon>Dikarya</taxon>
        <taxon>Basidiomycota</taxon>
        <taxon>Agaricomycotina</taxon>
        <taxon>Agaricomycetes</taxon>
        <taxon>Agaricomycetidae</taxon>
        <taxon>Boletales</taxon>
        <taxon>Sclerodermatineae</taxon>
        <taxon>Pisolithaceae</taxon>
        <taxon>Pisolithus</taxon>
    </lineage>
</organism>
<feature type="non-terminal residue" evidence="1">
    <location>
        <position position="1"/>
    </location>
</feature>
<dbReference type="STRING" id="765257.A0A0C9YV27"/>
<reference evidence="2" key="2">
    <citation type="submission" date="2015-01" db="EMBL/GenBank/DDBJ databases">
        <title>Evolutionary Origins and Diversification of the Mycorrhizal Mutualists.</title>
        <authorList>
            <consortium name="DOE Joint Genome Institute"/>
            <consortium name="Mycorrhizal Genomics Consortium"/>
            <person name="Kohler A."/>
            <person name="Kuo A."/>
            <person name="Nagy L.G."/>
            <person name="Floudas D."/>
            <person name="Copeland A."/>
            <person name="Barry K.W."/>
            <person name="Cichocki N."/>
            <person name="Veneault-Fourrey C."/>
            <person name="LaButti K."/>
            <person name="Lindquist E.A."/>
            <person name="Lipzen A."/>
            <person name="Lundell T."/>
            <person name="Morin E."/>
            <person name="Murat C."/>
            <person name="Riley R."/>
            <person name="Ohm R."/>
            <person name="Sun H."/>
            <person name="Tunlid A."/>
            <person name="Henrissat B."/>
            <person name="Grigoriev I.V."/>
            <person name="Hibbett D.S."/>
            <person name="Martin F."/>
        </authorList>
    </citation>
    <scope>NUCLEOTIDE SEQUENCE [LARGE SCALE GENOMIC DNA]</scope>
    <source>
        <strain evidence="2">441</strain>
    </source>
</reference>
<gene>
    <name evidence="1" type="ORF">PISMIDRAFT_122118</name>
</gene>